<dbReference type="GO" id="GO:0051754">
    <property type="term" value="P:meiotic sister chromatid cohesion, centromeric"/>
    <property type="evidence" value="ECO:0007669"/>
    <property type="project" value="TreeGrafter"/>
</dbReference>
<accession>A0A218X9F4</accession>
<dbReference type="PROSITE" id="PS51489">
    <property type="entry name" value="BUB1_N"/>
    <property type="match status" value="1"/>
</dbReference>
<gene>
    <name evidence="3" type="ORF">CDL15_Pgr007172</name>
</gene>
<dbReference type="AlphaFoldDB" id="A0A218X9F4"/>
<dbReference type="Gene3D" id="1.25.40.430">
    <property type="match status" value="2"/>
</dbReference>
<dbReference type="PANTHER" id="PTHR14030">
    <property type="entry name" value="MITOTIC CHECKPOINT SERINE/THREONINE-PROTEIN KINASE BUB1"/>
    <property type="match status" value="1"/>
</dbReference>
<dbReference type="Pfam" id="PF08311">
    <property type="entry name" value="Mad3_BUB1_I"/>
    <property type="match status" value="1"/>
</dbReference>
<proteinExistence type="predicted"/>
<feature type="region of interest" description="Disordered" evidence="1">
    <location>
        <begin position="398"/>
        <end position="418"/>
    </location>
</feature>
<dbReference type="InterPro" id="IPR013212">
    <property type="entry name" value="Mad3/Bub1_I"/>
</dbReference>
<dbReference type="GO" id="GO:0007094">
    <property type="term" value="P:mitotic spindle assembly checkpoint signaling"/>
    <property type="evidence" value="ECO:0007669"/>
    <property type="project" value="InterPro"/>
</dbReference>
<comment type="caution">
    <text evidence="3">The sequence shown here is derived from an EMBL/GenBank/DDBJ whole genome shotgun (WGS) entry which is preliminary data.</text>
</comment>
<feature type="domain" description="BUB1 N-terminal" evidence="2">
    <location>
        <begin position="69"/>
        <end position="266"/>
    </location>
</feature>
<feature type="compositionally biased region" description="Basic and acidic residues" evidence="1">
    <location>
        <begin position="398"/>
        <end position="407"/>
    </location>
</feature>
<dbReference type="PANTHER" id="PTHR14030:SF19">
    <property type="entry name" value="MITOTIC SPINDLE CHECKPOINT PROTEIN BUBR1"/>
    <property type="match status" value="1"/>
</dbReference>
<protein>
    <recommendedName>
        <fullName evidence="2">BUB1 N-terminal domain-containing protein</fullName>
    </recommendedName>
</protein>
<dbReference type="SMART" id="SM00777">
    <property type="entry name" value="Mad3_BUB1_I"/>
    <property type="match status" value="1"/>
</dbReference>
<reference evidence="4" key="1">
    <citation type="journal article" date="2017" name="Plant J.">
        <title>The pomegranate (Punica granatum L.) genome and the genomics of punicalagin biosynthesis.</title>
        <authorList>
            <person name="Qin G."/>
            <person name="Xu C."/>
            <person name="Ming R."/>
            <person name="Tang H."/>
            <person name="Guyot R."/>
            <person name="Kramer E.M."/>
            <person name="Hu Y."/>
            <person name="Yi X."/>
            <person name="Qi Y."/>
            <person name="Xu X."/>
            <person name="Gao Z."/>
            <person name="Pan H."/>
            <person name="Jian J."/>
            <person name="Tian Y."/>
            <person name="Yue Z."/>
            <person name="Xu Y."/>
        </authorList>
    </citation>
    <scope>NUCLEOTIDE SEQUENCE [LARGE SCALE GENOMIC DNA]</scope>
    <source>
        <strain evidence="4">cv. Dabenzi</strain>
    </source>
</reference>
<name>A0A218X9F4_PUNGR</name>
<evidence type="ECO:0000313" key="3">
    <source>
        <dbReference type="EMBL" id="OWM81141.1"/>
    </source>
</evidence>
<dbReference type="EMBL" id="MTKT01002214">
    <property type="protein sequence ID" value="OWM81141.1"/>
    <property type="molecule type" value="Genomic_DNA"/>
</dbReference>
<evidence type="ECO:0000313" key="4">
    <source>
        <dbReference type="Proteomes" id="UP000197138"/>
    </source>
</evidence>
<organism evidence="3 4">
    <name type="scientific">Punica granatum</name>
    <name type="common">Pomegranate</name>
    <dbReference type="NCBI Taxonomy" id="22663"/>
    <lineage>
        <taxon>Eukaryota</taxon>
        <taxon>Viridiplantae</taxon>
        <taxon>Streptophyta</taxon>
        <taxon>Embryophyta</taxon>
        <taxon>Tracheophyta</taxon>
        <taxon>Spermatophyta</taxon>
        <taxon>Magnoliopsida</taxon>
        <taxon>eudicotyledons</taxon>
        <taxon>Gunneridae</taxon>
        <taxon>Pentapetalae</taxon>
        <taxon>rosids</taxon>
        <taxon>malvids</taxon>
        <taxon>Myrtales</taxon>
        <taxon>Lythraceae</taxon>
        <taxon>Punica</taxon>
    </lineage>
</organism>
<dbReference type="GO" id="GO:0004672">
    <property type="term" value="F:protein kinase activity"/>
    <property type="evidence" value="ECO:0007669"/>
    <property type="project" value="TreeGrafter"/>
</dbReference>
<dbReference type="Proteomes" id="UP000197138">
    <property type="component" value="Unassembled WGS sequence"/>
</dbReference>
<evidence type="ECO:0000256" key="1">
    <source>
        <dbReference type="SAM" id="MobiDB-lite"/>
    </source>
</evidence>
<evidence type="ECO:0000259" key="2">
    <source>
        <dbReference type="PROSITE" id="PS51489"/>
    </source>
</evidence>
<dbReference type="InterPro" id="IPR015661">
    <property type="entry name" value="Bub1/Mad3"/>
</dbReference>
<sequence length="418" mass="47975">MEEAKVQGILDPETEFLASKRQTGNEWELFKENVRPLKRGRKVDALNEGLKSQSDNHLRKSLNEKRRQLIKAIDDYEGDDPLQPWLEQLRKKWGGETENLVDIELLLFDPGSDGSTVLAVHKLSWCIKWVQEAFPPGGDCSGLVVIYEQCVRTFWHSDQYKDDLRYLKVWLEYAEHCMDAEVIYDFLDANEIGKSHAIYYISYALHVESKHKVKAANEILNRGISRNAQPIKKLEDVYRKFLARSMRAPLVQDEEKVESHLPERSFGTILAKGENARRMAESSNMAKRKQNADRAPFAIYKDANADISLAHQPDILKKGLNTWQNLGSRAERNKENNALPSRWTSLKIPQRPGQLIGTTTTAPIIEVFVDEECAETGKVREKSSNVQLRQVDGKELKKETELLRENPLRNFPASRPPR</sequence>